<dbReference type="Pfam" id="PF13358">
    <property type="entry name" value="DDE_3"/>
    <property type="match status" value="1"/>
</dbReference>
<dbReference type="eggNOG" id="ENOG502RYWI">
    <property type="taxonomic scope" value="Eukaryota"/>
</dbReference>
<dbReference type="Gene3D" id="3.30.420.10">
    <property type="entry name" value="Ribonuclease H-like superfamily/Ribonuclease H"/>
    <property type="match status" value="1"/>
</dbReference>
<dbReference type="GO" id="GO:0003676">
    <property type="term" value="F:nucleic acid binding"/>
    <property type="evidence" value="ECO:0007669"/>
    <property type="project" value="InterPro"/>
</dbReference>
<keyword evidence="3" id="KW-1185">Reference proteome</keyword>
<evidence type="ECO:0000259" key="1">
    <source>
        <dbReference type="Pfam" id="PF13358"/>
    </source>
</evidence>
<reference evidence="2" key="1">
    <citation type="submission" date="2011-02" db="EMBL/GenBank/DDBJ databases">
        <title>The genome of the leaf-cutting ant Acromyrmex echinatior suggests key adaptations to social evolution and fungus farming.</title>
        <authorList>
            <person name="Nygaard S."/>
            <person name="Zhang G."/>
        </authorList>
    </citation>
    <scope>NUCLEOTIDE SEQUENCE</scope>
</reference>
<dbReference type="PANTHER" id="PTHR46060:SF1">
    <property type="entry name" value="MARINER MOS1 TRANSPOSASE-LIKE PROTEIN"/>
    <property type="match status" value="1"/>
</dbReference>
<dbReference type="GO" id="GO:0032259">
    <property type="term" value="P:methylation"/>
    <property type="evidence" value="ECO:0007669"/>
    <property type="project" value="UniProtKB-KW"/>
</dbReference>
<dbReference type="AlphaFoldDB" id="F4WPX6"/>
<keyword evidence="2" id="KW-0808">Transferase</keyword>
<gene>
    <name evidence="2" type="ORF">G5I_07853</name>
</gene>
<dbReference type="Proteomes" id="UP000007755">
    <property type="component" value="Unassembled WGS sequence"/>
</dbReference>
<evidence type="ECO:0000313" key="2">
    <source>
        <dbReference type="EMBL" id="EGI63744.1"/>
    </source>
</evidence>
<sequence length="107" mass="12702">MKRKKILFLQDNAPAHKSITTMAKINDLRLQLLPHPPYSPDLAPSDYYLFPNLKRWLINKKFNSREEIIDAAEEYFADLSENYFSDGIKKLENRWHKCIDLKGDYIE</sequence>
<dbReference type="InterPro" id="IPR038717">
    <property type="entry name" value="Tc1-like_DDE_dom"/>
</dbReference>
<dbReference type="InterPro" id="IPR052709">
    <property type="entry name" value="Transposase-MT_Hybrid"/>
</dbReference>
<feature type="domain" description="Tc1-like transposase DDE" evidence="1">
    <location>
        <begin position="5"/>
        <end position="68"/>
    </location>
</feature>
<proteinExistence type="predicted"/>
<protein>
    <submittedName>
        <fullName evidence="2">Histone-lysine N-methyltransferase SETMAR</fullName>
    </submittedName>
</protein>
<dbReference type="EMBL" id="GL888256">
    <property type="protein sequence ID" value="EGI63744.1"/>
    <property type="molecule type" value="Genomic_DNA"/>
</dbReference>
<keyword evidence="2" id="KW-0489">Methyltransferase</keyword>
<dbReference type="InParanoid" id="F4WPX6"/>
<accession>F4WPX6</accession>
<organism evidence="3">
    <name type="scientific">Acromyrmex echinatior</name>
    <name type="common">Panamanian leafcutter ant</name>
    <name type="synonym">Acromyrmex octospinosus echinatior</name>
    <dbReference type="NCBI Taxonomy" id="103372"/>
    <lineage>
        <taxon>Eukaryota</taxon>
        <taxon>Metazoa</taxon>
        <taxon>Ecdysozoa</taxon>
        <taxon>Arthropoda</taxon>
        <taxon>Hexapoda</taxon>
        <taxon>Insecta</taxon>
        <taxon>Pterygota</taxon>
        <taxon>Neoptera</taxon>
        <taxon>Endopterygota</taxon>
        <taxon>Hymenoptera</taxon>
        <taxon>Apocrita</taxon>
        <taxon>Aculeata</taxon>
        <taxon>Formicoidea</taxon>
        <taxon>Formicidae</taxon>
        <taxon>Myrmicinae</taxon>
        <taxon>Acromyrmex</taxon>
    </lineage>
</organism>
<name>F4WPX6_ACREC</name>
<evidence type="ECO:0000313" key="3">
    <source>
        <dbReference type="Proteomes" id="UP000007755"/>
    </source>
</evidence>
<dbReference type="InterPro" id="IPR036397">
    <property type="entry name" value="RNaseH_sf"/>
</dbReference>
<dbReference type="OrthoDB" id="10033972at2759"/>
<dbReference type="PANTHER" id="PTHR46060">
    <property type="entry name" value="MARINER MOS1 TRANSPOSASE-LIKE PROTEIN"/>
    <property type="match status" value="1"/>
</dbReference>
<dbReference type="GO" id="GO:0008168">
    <property type="term" value="F:methyltransferase activity"/>
    <property type="evidence" value="ECO:0007669"/>
    <property type="project" value="UniProtKB-KW"/>
</dbReference>